<dbReference type="RefSeq" id="XP_068138638.1">
    <property type="nucleotide sequence ID" value="XM_068282537.1"/>
</dbReference>
<dbReference type="EMBL" id="CP017555">
    <property type="protein sequence ID" value="AOW03274.1"/>
    <property type="molecule type" value="Genomic_DNA"/>
</dbReference>
<evidence type="ECO:0000313" key="2">
    <source>
        <dbReference type="Proteomes" id="UP000182444"/>
    </source>
</evidence>
<dbReference type="GeneID" id="94583165"/>
<name>A0A1D8NCB2_YARLL</name>
<sequence length="121" mass="14052">MDYIFRHHNPVANWCPHTHKLLNRPLDCGGTIQITSGRRLWRSQSPHWHKSTLAQVLLMAQDLFRVHIDYLPDPESRSSTLSLNIARASATCCHEPHGILYDSTRSKSQTVILTRQLFCYW</sequence>
<reference evidence="1 2" key="1">
    <citation type="journal article" date="2016" name="PLoS ONE">
        <title>Sequence Assembly of Yarrowia lipolytica Strain W29/CLIB89 Shows Transposable Element Diversity.</title>
        <authorList>
            <person name="Magnan C."/>
            <person name="Yu J."/>
            <person name="Chang I."/>
            <person name="Jahn E."/>
            <person name="Kanomata Y."/>
            <person name="Wu J."/>
            <person name="Zeller M."/>
            <person name="Oakes M."/>
            <person name="Baldi P."/>
            <person name="Sandmeyer S."/>
        </authorList>
    </citation>
    <scope>NUCLEOTIDE SEQUENCE [LARGE SCALE GENOMIC DNA]</scope>
    <source>
        <strain evidence="2">CLIB89(W29)</strain>
    </source>
</reference>
<protein>
    <submittedName>
        <fullName evidence="1">Uncharacterized protein</fullName>
    </submittedName>
</protein>
<evidence type="ECO:0000313" key="1">
    <source>
        <dbReference type="EMBL" id="AOW03274.1"/>
    </source>
</evidence>
<proteinExistence type="predicted"/>
<dbReference type="VEuPathDB" id="FungiDB:YALI1_C31315g"/>
<dbReference type="AlphaFoldDB" id="A0A1D8NCB2"/>
<dbReference type="Proteomes" id="UP000182444">
    <property type="component" value="Chromosome 1C"/>
</dbReference>
<gene>
    <name evidence="1" type="ORF">YALI1_C31315g</name>
</gene>
<accession>A0A1D8NCB2</accession>
<organism evidence="1 2">
    <name type="scientific">Yarrowia lipolytica</name>
    <name type="common">Candida lipolytica</name>
    <dbReference type="NCBI Taxonomy" id="4952"/>
    <lineage>
        <taxon>Eukaryota</taxon>
        <taxon>Fungi</taxon>
        <taxon>Dikarya</taxon>
        <taxon>Ascomycota</taxon>
        <taxon>Saccharomycotina</taxon>
        <taxon>Dipodascomycetes</taxon>
        <taxon>Dipodascales</taxon>
        <taxon>Dipodascales incertae sedis</taxon>
        <taxon>Yarrowia</taxon>
    </lineage>
</organism>